<dbReference type="InterPro" id="IPR000477">
    <property type="entry name" value="RT_dom"/>
</dbReference>
<gene>
    <name evidence="3" type="ORF">ANN_07126</name>
</gene>
<evidence type="ECO:0000256" key="1">
    <source>
        <dbReference type="SAM" id="MobiDB-lite"/>
    </source>
</evidence>
<dbReference type="PANTHER" id="PTHR33332">
    <property type="entry name" value="REVERSE TRANSCRIPTASE DOMAIN-CONTAINING PROTEIN"/>
    <property type="match status" value="1"/>
</dbReference>
<keyword evidence="4" id="KW-1185">Reference proteome</keyword>
<dbReference type="Pfam" id="PF00078">
    <property type="entry name" value="RVT_1"/>
    <property type="match status" value="1"/>
</dbReference>
<dbReference type="Proteomes" id="UP001148838">
    <property type="component" value="Unassembled WGS sequence"/>
</dbReference>
<evidence type="ECO:0000313" key="4">
    <source>
        <dbReference type="Proteomes" id="UP001148838"/>
    </source>
</evidence>
<organism evidence="3 4">
    <name type="scientific">Periplaneta americana</name>
    <name type="common">American cockroach</name>
    <name type="synonym">Blatta americana</name>
    <dbReference type="NCBI Taxonomy" id="6978"/>
    <lineage>
        <taxon>Eukaryota</taxon>
        <taxon>Metazoa</taxon>
        <taxon>Ecdysozoa</taxon>
        <taxon>Arthropoda</taxon>
        <taxon>Hexapoda</taxon>
        <taxon>Insecta</taxon>
        <taxon>Pterygota</taxon>
        <taxon>Neoptera</taxon>
        <taxon>Polyneoptera</taxon>
        <taxon>Dictyoptera</taxon>
        <taxon>Blattodea</taxon>
        <taxon>Blattoidea</taxon>
        <taxon>Blattidae</taxon>
        <taxon>Blattinae</taxon>
        <taxon>Periplaneta</taxon>
    </lineage>
</organism>
<evidence type="ECO:0000313" key="3">
    <source>
        <dbReference type="EMBL" id="KAJ4445321.1"/>
    </source>
</evidence>
<proteinExistence type="predicted"/>
<comment type="caution">
    <text evidence="3">The sequence shown here is derived from an EMBL/GenBank/DDBJ whole genome shotgun (WGS) entry which is preliminary data.</text>
</comment>
<feature type="domain" description="Reverse transcriptase" evidence="2">
    <location>
        <begin position="311"/>
        <end position="485"/>
    </location>
</feature>
<dbReference type="InterPro" id="IPR043502">
    <property type="entry name" value="DNA/RNA_pol_sf"/>
</dbReference>
<dbReference type="EMBL" id="JAJSOF020000011">
    <property type="protein sequence ID" value="KAJ4445321.1"/>
    <property type="molecule type" value="Genomic_DNA"/>
</dbReference>
<name>A0ABQ8THA8_PERAM</name>
<evidence type="ECO:0000259" key="2">
    <source>
        <dbReference type="Pfam" id="PF00078"/>
    </source>
</evidence>
<feature type="compositionally biased region" description="Acidic residues" evidence="1">
    <location>
        <begin position="583"/>
        <end position="594"/>
    </location>
</feature>
<feature type="region of interest" description="Disordered" evidence="1">
    <location>
        <begin position="583"/>
        <end position="603"/>
    </location>
</feature>
<protein>
    <recommendedName>
        <fullName evidence="2">Reverse transcriptase domain-containing protein</fullName>
    </recommendedName>
</protein>
<dbReference type="SUPFAM" id="SSF56672">
    <property type="entry name" value="DNA/RNA polymerases"/>
    <property type="match status" value="1"/>
</dbReference>
<sequence length="638" mass="73336">MGRACKTYGESRNAYKVSVGRHEGKRPLGRPRRRCEDNIRTDLREVGYDDRDWMNLAHDRDRWRAYVRAAVNPRFYTVIIFYNDEMRSEDSPKDYPAFVFWLGKTSEKPNKVIKSNGTHFDIGCHARIPTRNTILRWEASFRITGSTLKKKSPGRNSIALRLSEATVRSRALRLLSLGPFEGCSEAKNVLSVAVAARGYKGRQFCMKNSVFSKRMLFIASKSNNACNYSPFLKLTVQPKSYFNHPCATPLPPDGSRLDKLSNQNAKVGCAFVAYRNDSEHTSAIFRLSSEYSVFQAELLALREAIKWCSQSGYSAWFTVARSQRKAFDTVDTDLLLCRLRLLNLSESSVTWFESYLRERQQCVIACDYSSRWCVVKSGIQQESVLGPLLFMIYINDVTNMIKHCRCHMYADDLQIYLHFHPDETSDAVNKINEDLNSISLWAHKFGLRLNPEKSQAIVMGHNRLRSTLDSRAIPHITLNGIIVKYSETAKNLGIFMDSDLNWNTQVTHTCKKIFSQLHSLFHMKEFLPLSLKKNLIQTRVMPHFDYCDSMLTNVSSLLAERLQRVHNVCIRFICNTRKGDDDYDDDGDGGDDTDQLLGNTRTVPASHGTQFQLLMLHRRRTARQPWHSPERTRYSFSS</sequence>
<accession>A0ABQ8THA8</accession>
<reference evidence="3 4" key="1">
    <citation type="journal article" date="2022" name="Allergy">
        <title>Genome assembly and annotation of Periplaneta americana reveal a comprehensive cockroach allergen profile.</title>
        <authorList>
            <person name="Wang L."/>
            <person name="Xiong Q."/>
            <person name="Saelim N."/>
            <person name="Wang L."/>
            <person name="Nong W."/>
            <person name="Wan A.T."/>
            <person name="Shi M."/>
            <person name="Liu X."/>
            <person name="Cao Q."/>
            <person name="Hui J.H.L."/>
            <person name="Sookrung N."/>
            <person name="Leung T.F."/>
            <person name="Tungtrongchitr A."/>
            <person name="Tsui S.K.W."/>
        </authorList>
    </citation>
    <scope>NUCLEOTIDE SEQUENCE [LARGE SCALE GENOMIC DNA]</scope>
    <source>
        <strain evidence="3">PWHHKU_190912</strain>
    </source>
</reference>